<feature type="transmembrane region" description="Helical" evidence="8">
    <location>
        <begin position="327"/>
        <end position="350"/>
    </location>
</feature>
<dbReference type="CDD" id="cd06550">
    <property type="entry name" value="TM_ABC_iron-siderophores_like"/>
    <property type="match status" value="1"/>
</dbReference>
<dbReference type="SUPFAM" id="SSF81345">
    <property type="entry name" value="ABC transporter involved in vitamin B12 uptake, BtuC"/>
    <property type="match status" value="1"/>
</dbReference>
<keyword evidence="10" id="KW-1185">Reference proteome</keyword>
<reference evidence="9 10" key="1">
    <citation type="submission" date="2009-10" db="EMBL/GenBank/DDBJ databases">
        <title>Complete sequence of chromosome of Ammonifex degensii KC4.</title>
        <authorList>
            <consortium name="US DOE Joint Genome Institute"/>
            <person name="Kerfeld C."/>
            <person name="Goodner B."/>
            <person name="Huber H."/>
            <person name="Stetter K."/>
            <person name="Lucas S."/>
            <person name="Copeland A."/>
            <person name="Lapidus A."/>
            <person name="Glavina del Rio T."/>
            <person name="Dalin E."/>
            <person name="Tice H."/>
            <person name="Bruce D."/>
            <person name="Goodwin L."/>
            <person name="Pitluck S."/>
            <person name="Saunders E."/>
            <person name="Brettin T."/>
            <person name="Detter J.C."/>
            <person name="Han C."/>
            <person name="Larimer F."/>
            <person name="Land M."/>
            <person name="Hauser L."/>
            <person name="Kyrpides N."/>
            <person name="Ovchinnikova G."/>
            <person name="Richardson P."/>
        </authorList>
    </citation>
    <scope>NUCLEOTIDE SEQUENCE [LARGE SCALE GENOMIC DNA]</scope>
    <source>
        <strain evidence="10">DSM 10501 / KC4</strain>
    </source>
</reference>
<feature type="transmembrane region" description="Helical" evidence="8">
    <location>
        <begin position="240"/>
        <end position="262"/>
    </location>
</feature>
<dbReference type="Gene3D" id="1.10.3470.10">
    <property type="entry name" value="ABC transporter involved in vitamin B12 uptake, BtuC"/>
    <property type="match status" value="1"/>
</dbReference>
<gene>
    <name evidence="9" type="ordered locus">Adeg_1638</name>
</gene>
<feature type="transmembrane region" description="Helical" evidence="8">
    <location>
        <begin position="356"/>
        <end position="375"/>
    </location>
</feature>
<dbReference type="AlphaFoldDB" id="C9R8V3"/>
<dbReference type="KEGG" id="adg:Adeg_1638"/>
<dbReference type="GO" id="GO:0022857">
    <property type="term" value="F:transmembrane transporter activity"/>
    <property type="evidence" value="ECO:0007669"/>
    <property type="project" value="InterPro"/>
</dbReference>
<proteinExistence type="inferred from homology"/>
<dbReference type="Pfam" id="PF01032">
    <property type="entry name" value="FecCD"/>
    <property type="match status" value="1"/>
</dbReference>
<dbReference type="Proteomes" id="UP000002620">
    <property type="component" value="Chromosome"/>
</dbReference>
<evidence type="ECO:0000256" key="6">
    <source>
        <dbReference type="ARBA" id="ARBA00022989"/>
    </source>
</evidence>
<dbReference type="PANTHER" id="PTHR30472">
    <property type="entry name" value="FERRIC ENTEROBACTIN TRANSPORT SYSTEM PERMEASE PROTEIN"/>
    <property type="match status" value="1"/>
</dbReference>
<feature type="transmembrane region" description="Helical" evidence="8">
    <location>
        <begin position="43"/>
        <end position="67"/>
    </location>
</feature>
<dbReference type="GO" id="GO:0005886">
    <property type="term" value="C:plasma membrane"/>
    <property type="evidence" value="ECO:0007669"/>
    <property type="project" value="UniProtKB-SubCell"/>
</dbReference>
<evidence type="ECO:0000256" key="2">
    <source>
        <dbReference type="ARBA" id="ARBA00007935"/>
    </source>
</evidence>
<dbReference type="GO" id="GO:0033214">
    <property type="term" value="P:siderophore-iron import into cell"/>
    <property type="evidence" value="ECO:0007669"/>
    <property type="project" value="TreeGrafter"/>
</dbReference>
<dbReference type="PANTHER" id="PTHR30472:SF25">
    <property type="entry name" value="ABC TRANSPORTER PERMEASE PROTEIN MJ0876-RELATED"/>
    <property type="match status" value="1"/>
</dbReference>
<sequence>MPKKFMGAQERMGLPTAEMSSMAWESQVAAIKATYSRNIGRKVFGVAVLLGLVMATALVATSVGAAGISVPEVWRVILAHLGIKTVPVTDLAETVVWEIRLPRILLATITGISLAGAGAVMQGVLRNPLVSPYTIGLSSGAAFGAALAIVLGTGLAGGSYLEVSRWLIVTNAFIFGGLTTLLAFSLARFKGMSPETLVLGGVAIGYLFQAGVSLLKYVSNNEALKELVVWLMGGFWGADWRTVMLLTPVVLLCMAGLCLRAWDLNVLGAGEEVAASLGINVGRLRVYTLSLATLAAAATVAFTGIIGFVCLVGPHICRMLVGSDNRFLIPCSCLMGAVLLLLADTLARTLVAPTEIPVGIITALMGSPFFIYLLIKKKRQWWG</sequence>
<feature type="transmembrane region" description="Helical" evidence="8">
    <location>
        <begin position="166"/>
        <end position="186"/>
    </location>
</feature>
<comment type="subcellular location">
    <subcellularLocation>
        <location evidence="1">Cell membrane</location>
        <topology evidence="1">Multi-pass membrane protein</topology>
    </subcellularLocation>
</comment>
<accession>C9R8V3</accession>
<feature type="transmembrane region" description="Helical" evidence="8">
    <location>
        <begin position="131"/>
        <end position="154"/>
    </location>
</feature>
<evidence type="ECO:0000313" key="9">
    <source>
        <dbReference type="EMBL" id="ACX52732.1"/>
    </source>
</evidence>
<keyword evidence="6 8" id="KW-1133">Transmembrane helix</keyword>
<feature type="transmembrane region" description="Helical" evidence="8">
    <location>
        <begin position="291"/>
        <end position="315"/>
    </location>
</feature>
<keyword evidence="4" id="KW-1003">Cell membrane</keyword>
<organism evidence="9 10">
    <name type="scientific">Ammonifex degensii (strain DSM 10501 / KC4)</name>
    <dbReference type="NCBI Taxonomy" id="429009"/>
    <lineage>
        <taxon>Bacteria</taxon>
        <taxon>Bacillati</taxon>
        <taxon>Bacillota</taxon>
        <taxon>Clostridia</taxon>
        <taxon>Thermoanaerobacterales</taxon>
        <taxon>Thermoanaerobacteraceae</taxon>
        <taxon>Ammonifex</taxon>
    </lineage>
</organism>
<protein>
    <submittedName>
        <fullName evidence="9">Transport system permease protein</fullName>
    </submittedName>
</protein>
<evidence type="ECO:0000256" key="4">
    <source>
        <dbReference type="ARBA" id="ARBA00022475"/>
    </source>
</evidence>
<dbReference type="EMBL" id="CP001785">
    <property type="protein sequence ID" value="ACX52732.1"/>
    <property type="molecule type" value="Genomic_DNA"/>
</dbReference>
<evidence type="ECO:0000256" key="7">
    <source>
        <dbReference type="ARBA" id="ARBA00023136"/>
    </source>
</evidence>
<evidence type="ECO:0000256" key="1">
    <source>
        <dbReference type="ARBA" id="ARBA00004651"/>
    </source>
</evidence>
<evidence type="ECO:0000313" key="10">
    <source>
        <dbReference type="Proteomes" id="UP000002620"/>
    </source>
</evidence>
<dbReference type="HOGENOM" id="CLU_013016_0_3_9"/>
<evidence type="ECO:0000256" key="8">
    <source>
        <dbReference type="SAM" id="Phobius"/>
    </source>
</evidence>
<dbReference type="InterPro" id="IPR000522">
    <property type="entry name" value="ABC_transptr_permease_BtuC"/>
</dbReference>
<feature type="transmembrane region" description="Helical" evidence="8">
    <location>
        <begin position="104"/>
        <end position="125"/>
    </location>
</feature>
<dbReference type="STRING" id="429009.Adeg_1638"/>
<evidence type="ECO:0000256" key="5">
    <source>
        <dbReference type="ARBA" id="ARBA00022692"/>
    </source>
</evidence>
<feature type="transmembrane region" description="Helical" evidence="8">
    <location>
        <begin position="73"/>
        <end position="92"/>
    </location>
</feature>
<keyword evidence="5 8" id="KW-0812">Transmembrane</keyword>
<name>C9R8V3_AMMDK</name>
<dbReference type="FunFam" id="1.10.3470.10:FF:000001">
    <property type="entry name" value="Vitamin B12 ABC transporter permease BtuC"/>
    <property type="match status" value="1"/>
</dbReference>
<feature type="transmembrane region" description="Helical" evidence="8">
    <location>
        <begin position="198"/>
        <end position="219"/>
    </location>
</feature>
<comment type="similarity">
    <text evidence="2">Belongs to the binding-protein-dependent transport system permease family. FecCD subfamily.</text>
</comment>
<dbReference type="eggNOG" id="COG0609">
    <property type="taxonomic scope" value="Bacteria"/>
</dbReference>
<keyword evidence="7 8" id="KW-0472">Membrane</keyword>
<dbReference type="InterPro" id="IPR037294">
    <property type="entry name" value="ABC_BtuC-like"/>
</dbReference>
<keyword evidence="3" id="KW-0813">Transport</keyword>
<evidence type="ECO:0000256" key="3">
    <source>
        <dbReference type="ARBA" id="ARBA00022448"/>
    </source>
</evidence>